<feature type="transmembrane region" description="Helical" evidence="1">
    <location>
        <begin position="166"/>
        <end position="184"/>
    </location>
</feature>
<feature type="transmembrane region" description="Helical" evidence="1">
    <location>
        <begin position="102"/>
        <end position="120"/>
    </location>
</feature>
<feature type="transmembrane region" description="Helical" evidence="1">
    <location>
        <begin position="126"/>
        <end position="146"/>
    </location>
</feature>
<evidence type="ECO:0000256" key="1">
    <source>
        <dbReference type="SAM" id="Phobius"/>
    </source>
</evidence>
<feature type="transmembrane region" description="Helical" evidence="1">
    <location>
        <begin position="36"/>
        <end position="59"/>
    </location>
</feature>
<dbReference type="Proteomes" id="UP000278351">
    <property type="component" value="Unassembled WGS sequence"/>
</dbReference>
<keyword evidence="3" id="KW-1185">Reference proteome</keyword>
<protein>
    <submittedName>
        <fullName evidence="2">Uncharacterized protein</fullName>
    </submittedName>
</protein>
<dbReference type="EMBL" id="RPDH01000002">
    <property type="protein sequence ID" value="RPE09736.1"/>
    <property type="molecule type" value="Genomic_DNA"/>
</dbReference>
<reference evidence="2 3" key="1">
    <citation type="submission" date="2018-11" db="EMBL/GenBank/DDBJ databases">
        <title>Chitinophaga lutea sp.nov., isolate from arsenic contaminated soil.</title>
        <authorList>
            <person name="Zong Y."/>
        </authorList>
    </citation>
    <scope>NUCLEOTIDE SEQUENCE [LARGE SCALE GENOMIC DNA]</scope>
    <source>
        <strain evidence="2 3">ZY74</strain>
    </source>
</reference>
<evidence type="ECO:0000313" key="2">
    <source>
        <dbReference type="EMBL" id="RPE09736.1"/>
    </source>
</evidence>
<organism evidence="2 3">
    <name type="scientific">Chitinophaga lutea</name>
    <dbReference type="NCBI Taxonomy" id="2488634"/>
    <lineage>
        <taxon>Bacteria</taxon>
        <taxon>Pseudomonadati</taxon>
        <taxon>Bacteroidota</taxon>
        <taxon>Chitinophagia</taxon>
        <taxon>Chitinophagales</taxon>
        <taxon>Chitinophagaceae</taxon>
        <taxon>Chitinophaga</taxon>
    </lineage>
</organism>
<evidence type="ECO:0000313" key="3">
    <source>
        <dbReference type="Proteomes" id="UP000278351"/>
    </source>
</evidence>
<feature type="transmembrane region" description="Helical" evidence="1">
    <location>
        <begin position="6"/>
        <end position="24"/>
    </location>
</feature>
<keyword evidence="1" id="KW-0472">Membrane</keyword>
<proteinExistence type="predicted"/>
<accession>A0A3N4PNJ1</accession>
<feature type="transmembrane region" description="Helical" evidence="1">
    <location>
        <begin position="196"/>
        <end position="219"/>
    </location>
</feature>
<keyword evidence="1" id="KW-1133">Transmembrane helix</keyword>
<feature type="transmembrane region" description="Helical" evidence="1">
    <location>
        <begin position="71"/>
        <end position="90"/>
    </location>
</feature>
<comment type="caution">
    <text evidence="2">The sequence shown here is derived from an EMBL/GenBank/DDBJ whole genome shotgun (WGS) entry which is preliminary data.</text>
</comment>
<gene>
    <name evidence="2" type="ORF">EGT74_22450</name>
</gene>
<keyword evidence="1" id="KW-0812">Transmembrane</keyword>
<name>A0A3N4PNJ1_9BACT</name>
<sequence length="227" mass="26873">MIRLLKYEYLYLIPLLLSAIFGLKTLRQKWPKQYRLLALLVIISFLTEIFAIAWKWHLYDMFPKKYARNNFWIYNIFITVRFGILLTILYRITHSLHTKKTILYAGPVLLLFGLLNYFFIQGPYQYNTYSVIFAHIPIIVLCLLYLKQLLEETGQVILHKEPMVWALLGTFVYHAASLPFLVILNFLNSQQQSLSIIYLPINDTLNLLLCTFYLISFLCKPLSTRLY</sequence>
<dbReference type="AlphaFoldDB" id="A0A3N4PNJ1"/>